<protein>
    <submittedName>
        <fullName evidence="1">Nucleoid-associated protein</fullName>
    </submittedName>
</protein>
<gene>
    <name evidence="1" type="ORF">FKO60_11460</name>
</gene>
<sequence>MANVGFSFEGVMIERIIAHRIFPRSPDKQMVPPKLSNQLITLEQDALDALQVRITEALGNKSHGIEMSITDTGDDSFFALTTSVLHVEGESFINVSKRLAHKLTEAQYSAGKVSGGVLVIITGKIGEQACPFFAVLRAEMQNGFRTNDTPEKIAMEYIADLLLTPTQRLYKIGVLIECESGHELIDGRCDTQYYRSFLFDHLMTSTETKNAAGYFYSVFLGMGFEKSSKKLTQDFFEHTRNFINQAPVDEETKFDLHESLRSELRSQKATLSTASFATEHLPQELQTSYQSFMAQKGFPQNAVSKDTDYIKKKLRRRSKLVFTSDVWISIPPDQVKELVQIEQTDDDESTTLKVKGRLKSQE</sequence>
<organism evidence="1 2">
    <name type="scientific">Escherichia coli</name>
    <dbReference type="NCBI Taxonomy" id="562"/>
    <lineage>
        <taxon>Bacteria</taxon>
        <taxon>Pseudomonadati</taxon>
        <taxon>Pseudomonadota</taxon>
        <taxon>Gammaproteobacteria</taxon>
        <taxon>Enterobacterales</taxon>
        <taxon>Enterobacteriaceae</taxon>
        <taxon>Escherichia</taxon>
    </lineage>
</organism>
<dbReference type="EMBL" id="VHKY01000006">
    <property type="protein sequence ID" value="TZE48740.1"/>
    <property type="molecule type" value="Genomic_DNA"/>
</dbReference>
<name>A0A5D8MMT7_ECOLX</name>
<proteinExistence type="predicted"/>
<evidence type="ECO:0000313" key="1">
    <source>
        <dbReference type="EMBL" id="TZE48740.1"/>
    </source>
</evidence>
<comment type="caution">
    <text evidence="1">The sequence shown here is derived from an EMBL/GenBank/DDBJ whole genome shotgun (WGS) entry which is preliminary data.</text>
</comment>
<reference evidence="1 2" key="1">
    <citation type="submission" date="2019-06" db="EMBL/GenBank/DDBJ databases">
        <title>The presence and diversity of blaCTX-M among Escherichia coli from urban wastewater and feedlot cattle, in Alberta, Canada.</title>
        <authorList>
            <person name="Cormier A.C."/>
            <person name="Chalmer G."/>
            <person name="Cook S.R."/>
            <person name="Zaheer R."/>
            <person name="Hannon S.J."/>
            <person name="Booker C.W."/>
            <person name="Read R."/>
            <person name="Gow S.P."/>
            <person name="Mcallister T.A."/>
            <person name="Boerlin P."/>
        </authorList>
    </citation>
    <scope>NUCLEOTIDE SEQUENCE [LARGE SCALE GENOMIC DNA]</scope>
    <source>
        <strain evidence="1 2">347</strain>
    </source>
</reference>
<dbReference type="AlphaFoldDB" id="A0A5D8MMT7"/>
<dbReference type="InterPro" id="IPR007358">
    <property type="entry name" value="Nucleoid_associated_NdpA"/>
</dbReference>
<dbReference type="GO" id="GO:0009295">
    <property type="term" value="C:nucleoid"/>
    <property type="evidence" value="ECO:0007669"/>
    <property type="project" value="InterPro"/>
</dbReference>
<evidence type="ECO:0000313" key="2">
    <source>
        <dbReference type="Proteomes" id="UP000324120"/>
    </source>
</evidence>
<dbReference type="Proteomes" id="UP000324120">
    <property type="component" value="Unassembled WGS sequence"/>
</dbReference>
<dbReference type="Pfam" id="PF04245">
    <property type="entry name" value="NA37"/>
    <property type="match status" value="1"/>
</dbReference>
<accession>A0A5D8MMT7</accession>